<sequence>MRALIGEITAALTAERREGIRSQVQHITAHDNSRVYAAQGGHVHVYEGDGER</sequence>
<dbReference type="EMBL" id="BAAANQ010000004">
    <property type="protein sequence ID" value="GAA2051178.1"/>
    <property type="molecule type" value="Genomic_DNA"/>
</dbReference>
<evidence type="ECO:0000313" key="2">
    <source>
        <dbReference type="Proteomes" id="UP001403094"/>
    </source>
</evidence>
<name>A0ABP5GP71_9ACTN</name>
<protein>
    <submittedName>
        <fullName evidence="1">Uncharacterized protein</fullName>
    </submittedName>
</protein>
<keyword evidence="2" id="KW-1185">Reference proteome</keyword>
<accession>A0ABP5GP71</accession>
<comment type="caution">
    <text evidence="1">The sequence shown here is derived from an EMBL/GenBank/DDBJ whole genome shotgun (WGS) entry which is preliminary data.</text>
</comment>
<evidence type="ECO:0000313" key="1">
    <source>
        <dbReference type="EMBL" id="GAA2051178.1"/>
    </source>
</evidence>
<organism evidence="1 2">
    <name type="scientific">Streptomyces cheonanensis</name>
    <dbReference type="NCBI Taxonomy" id="312720"/>
    <lineage>
        <taxon>Bacteria</taxon>
        <taxon>Bacillati</taxon>
        <taxon>Actinomycetota</taxon>
        <taxon>Actinomycetes</taxon>
        <taxon>Kitasatosporales</taxon>
        <taxon>Streptomycetaceae</taxon>
        <taxon>Streptomyces</taxon>
    </lineage>
</organism>
<dbReference type="Proteomes" id="UP001403094">
    <property type="component" value="Unassembled WGS sequence"/>
</dbReference>
<dbReference type="RefSeq" id="WP_346070450.1">
    <property type="nucleotide sequence ID" value="NZ_BAAANQ010000004.1"/>
</dbReference>
<gene>
    <name evidence="1" type="ORF">GCM10009757_23820</name>
</gene>
<reference evidence="2" key="1">
    <citation type="journal article" date="2019" name="Int. J. Syst. Evol. Microbiol.">
        <title>The Global Catalogue of Microorganisms (GCM) 10K type strain sequencing project: providing services to taxonomists for standard genome sequencing and annotation.</title>
        <authorList>
            <consortium name="The Broad Institute Genomics Platform"/>
            <consortium name="The Broad Institute Genome Sequencing Center for Infectious Disease"/>
            <person name="Wu L."/>
            <person name="Ma J."/>
        </authorList>
    </citation>
    <scope>NUCLEOTIDE SEQUENCE [LARGE SCALE GENOMIC DNA]</scope>
    <source>
        <strain evidence="2">JCM 14549</strain>
    </source>
</reference>
<proteinExistence type="predicted"/>